<dbReference type="InterPro" id="IPR003604">
    <property type="entry name" value="Matrin/U1-like-C_Znf_C2H2"/>
</dbReference>
<dbReference type="SUPFAM" id="SSF57667">
    <property type="entry name" value="beta-beta-alpha zinc fingers"/>
    <property type="match status" value="2"/>
</dbReference>
<dbReference type="AlphaFoldDB" id="A0AAQ3WCI6"/>
<gene>
    <name evidence="3" type="ORF">U9M48_007962</name>
</gene>
<keyword evidence="4" id="KW-1185">Reference proteome</keyword>
<evidence type="ECO:0000259" key="2">
    <source>
        <dbReference type="SMART" id="SM00451"/>
    </source>
</evidence>
<dbReference type="Pfam" id="PF12874">
    <property type="entry name" value="zf-met"/>
    <property type="match status" value="2"/>
</dbReference>
<protein>
    <recommendedName>
        <fullName evidence="2">U1-type domain-containing protein</fullName>
    </recommendedName>
</protein>
<dbReference type="PANTHER" id="PTHR47487:SF12">
    <property type="entry name" value="GLUTENIN, HIGH MOLECULAR WEIGHT SUBUNIT DX5-LIKE"/>
    <property type="match status" value="1"/>
</dbReference>
<sequence>MGYDQGPPPHGASSWPQQPYYDQYSYAYAHHTAASYYQPPPPGTEGAAPAAAFSSSSSSYSAAGALHNVVVQGPGHNPSSVPAMPQQPTGFPAPMGGSGPGVGHPAYYDPQHPPPHQHPAAVRPGVEAEMTGLLMVGAEVKEALYIILTYGMEEFHHHAVEDEGGDVEERALIGEAQPGNASAPAHGAQVTATNFARGPVVPAAWCDICRVECNSKEILEQHKNGKRHKRTVQKMQDRARLQGMTPAVGGMGTLAYQAGGVSATSSQLTEVEGPSNALHMVPPLGSSNLGGEHKDLVPGTAVSAVSGVQLTEVTGSSSQQNTMLCTTAVGHSVESQVELHAAVQACEPSNATGPSNVQPVAAVMNVSDSRNSAKRKQTGAVHGGKKPKVYQTPRQRPDRVREQPIVCTICNVTCDTRAVFDIHLGGKKHQSRLKRSQGPGTTFGPLGAHIPPNQPVAHPTGAPELIYYGLKSHCVVEQEAYLCGAIQHPFPAFPQAGPTVMAAEGVTYPGQPGWMSSQLGSVRLGSSCLVS</sequence>
<dbReference type="Proteomes" id="UP001341281">
    <property type="component" value="Chromosome 02"/>
</dbReference>
<dbReference type="InterPro" id="IPR013087">
    <property type="entry name" value="Znf_C2H2_type"/>
</dbReference>
<reference evidence="3 4" key="1">
    <citation type="submission" date="2024-02" db="EMBL/GenBank/DDBJ databases">
        <title>High-quality chromosome-scale genome assembly of Pensacola bahiagrass (Paspalum notatum Flugge var. saurae).</title>
        <authorList>
            <person name="Vega J.M."/>
            <person name="Podio M."/>
            <person name="Orjuela J."/>
            <person name="Siena L.A."/>
            <person name="Pessino S.C."/>
            <person name="Combes M.C."/>
            <person name="Mariac C."/>
            <person name="Albertini E."/>
            <person name="Pupilli F."/>
            <person name="Ortiz J.P.A."/>
            <person name="Leblanc O."/>
        </authorList>
    </citation>
    <scope>NUCLEOTIDE SEQUENCE [LARGE SCALE GENOMIC DNA]</scope>
    <source>
        <strain evidence="3">R1</strain>
        <tissue evidence="3">Leaf</tissue>
    </source>
</reference>
<dbReference type="SMART" id="SM00451">
    <property type="entry name" value="ZnF_U1"/>
    <property type="match status" value="2"/>
</dbReference>
<evidence type="ECO:0000313" key="4">
    <source>
        <dbReference type="Proteomes" id="UP001341281"/>
    </source>
</evidence>
<feature type="region of interest" description="Disordered" evidence="1">
    <location>
        <begin position="370"/>
        <end position="397"/>
    </location>
</feature>
<organism evidence="3 4">
    <name type="scientific">Paspalum notatum var. saurae</name>
    <dbReference type="NCBI Taxonomy" id="547442"/>
    <lineage>
        <taxon>Eukaryota</taxon>
        <taxon>Viridiplantae</taxon>
        <taxon>Streptophyta</taxon>
        <taxon>Embryophyta</taxon>
        <taxon>Tracheophyta</taxon>
        <taxon>Spermatophyta</taxon>
        <taxon>Magnoliopsida</taxon>
        <taxon>Liliopsida</taxon>
        <taxon>Poales</taxon>
        <taxon>Poaceae</taxon>
        <taxon>PACMAD clade</taxon>
        <taxon>Panicoideae</taxon>
        <taxon>Andropogonodae</taxon>
        <taxon>Paspaleae</taxon>
        <taxon>Paspalinae</taxon>
        <taxon>Paspalum</taxon>
    </lineage>
</organism>
<dbReference type="InterPro" id="IPR036236">
    <property type="entry name" value="Znf_C2H2_sf"/>
</dbReference>
<name>A0AAQ3WCI6_PASNO</name>
<dbReference type="GO" id="GO:0008270">
    <property type="term" value="F:zinc ion binding"/>
    <property type="evidence" value="ECO:0007669"/>
    <property type="project" value="InterPro"/>
</dbReference>
<evidence type="ECO:0000313" key="3">
    <source>
        <dbReference type="EMBL" id="WVZ57598.1"/>
    </source>
</evidence>
<dbReference type="GO" id="GO:0003676">
    <property type="term" value="F:nucleic acid binding"/>
    <property type="evidence" value="ECO:0007669"/>
    <property type="project" value="InterPro"/>
</dbReference>
<feature type="domain" description="U1-type" evidence="2">
    <location>
        <begin position="201"/>
        <end position="235"/>
    </location>
</feature>
<dbReference type="EMBL" id="CP144746">
    <property type="protein sequence ID" value="WVZ57598.1"/>
    <property type="molecule type" value="Genomic_DNA"/>
</dbReference>
<dbReference type="Gene3D" id="3.30.160.60">
    <property type="entry name" value="Classic Zinc Finger"/>
    <property type="match status" value="2"/>
</dbReference>
<feature type="compositionally biased region" description="Basic residues" evidence="1">
    <location>
        <begin position="372"/>
        <end position="388"/>
    </location>
</feature>
<feature type="region of interest" description="Disordered" evidence="1">
    <location>
        <begin position="71"/>
        <end position="121"/>
    </location>
</feature>
<accession>A0AAQ3WCI6</accession>
<dbReference type="PANTHER" id="PTHR47487">
    <property type="entry name" value="OS06G0651300 PROTEIN-RELATED"/>
    <property type="match status" value="1"/>
</dbReference>
<proteinExistence type="predicted"/>
<evidence type="ECO:0000256" key="1">
    <source>
        <dbReference type="SAM" id="MobiDB-lite"/>
    </source>
</evidence>
<feature type="domain" description="U1-type" evidence="2">
    <location>
        <begin position="402"/>
        <end position="436"/>
    </location>
</feature>